<evidence type="ECO:0000256" key="1">
    <source>
        <dbReference type="SAM" id="SignalP"/>
    </source>
</evidence>
<accession>A0A1L3ETG9</accession>
<keyword evidence="1" id="KW-0732">Signal</keyword>
<organism evidence="2 3">
    <name type="scientific">Luteibacter rhizovicinus DSM 16549</name>
    <dbReference type="NCBI Taxonomy" id="1440763"/>
    <lineage>
        <taxon>Bacteria</taxon>
        <taxon>Pseudomonadati</taxon>
        <taxon>Pseudomonadota</taxon>
        <taxon>Gammaproteobacteria</taxon>
        <taxon>Lysobacterales</taxon>
        <taxon>Rhodanobacteraceae</taxon>
        <taxon>Luteibacter</taxon>
    </lineage>
</organism>
<gene>
    <name evidence="2" type="ORF">BJI69_10770</name>
</gene>
<evidence type="ECO:0000313" key="3">
    <source>
        <dbReference type="Proteomes" id="UP000182987"/>
    </source>
</evidence>
<feature type="chain" id="PRO_5012408250" description="DUF4168 domain-containing protein" evidence="1">
    <location>
        <begin position="22"/>
        <end position="177"/>
    </location>
</feature>
<evidence type="ECO:0000313" key="2">
    <source>
        <dbReference type="EMBL" id="APG04330.1"/>
    </source>
</evidence>
<keyword evidence="3" id="KW-1185">Reference proteome</keyword>
<dbReference type="KEGG" id="lrz:BJI69_10770"/>
<evidence type="ECO:0008006" key="4">
    <source>
        <dbReference type="Google" id="ProtNLM"/>
    </source>
</evidence>
<reference evidence="3" key="1">
    <citation type="submission" date="2016-09" db="EMBL/GenBank/DDBJ databases">
        <authorList>
            <person name="Lysoe E."/>
        </authorList>
    </citation>
    <scope>NUCLEOTIDE SEQUENCE [LARGE SCALE GENOMIC DNA]</scope>
    <source>
        <strain evidence="3">LJ96T</strain>
    </source>
</reference>
<name>A0A1L3ETG9_9GAMM</name>
<proteinExistence type="predicted"/>
<dbReference type="Proteomes" id="UP000182987">
    <property type="component" value="Chromosome"/>
</dbReference>
<dbReference type="EMBL" id="CP017480">
    <property type="protein sequence ID" value="APG04330.1"/>
    <property type="molecule type" value="Genomic_DNA"/>
</dbReference>
<feature type="signal peptide" evidence="1">
    <location>
        <begin position="1"/>
        <end position="21"/>
    </location>
</feature>
<sequence length="177" mass="18947">MPVKSRYILAALLATAAVAPAAVFAQQAAPADQSAPAANPASQIPAADKQAIQNYNLNDDVFNRIVKVSQEATKNGIKPKDAKTDFSKIHSLDDLAAQITAADPRIEPLIKKYGFTPREFLLANLAVTNAAIASEAKNNPQMAAYVDQSKVNQKNVAFYESHKSQINALMNEDAPGN</sequence>
<dbReference type="AlphaFoldDB" id="A0A1L3ETG9"/>
<protein>
    <recommendedName>
        <fullName evidence="4">DUF4168 domain-containing protein</fullName>
    </recommendedName>
</protein>